<proteinExistence type="predicted"/>
<keyword evidence="1" id="KW-1133">Transmembrane helix</keyword>
<reference evidence="3" key="1">
    <citation type="submission" date="2018-05" db="EMBL/GenBank/DDBJ databases">
        <title>Leptospira yasudae sp. nov. and Leptospira stimsonii sp. nov., two pathogenic species of the genus Leptospira isolated from environmental sources.</title>
        <authorList>
            <person name="Casanovas-Massana A."/>
            <person name="Hamond C."/>
            <person name="Santos L.A."/>
            <person name="Hacker K.P."/>
            <person name="Balassiano I."/>
            <person name="Medeiros M.A."/>
            <person name="Reis M.G."/>
            <person name="Ko A.I."/>
            <person name="Wunder E.A."/>
        </authorList>
    </citation>
    <scope>NUCLEOTIDE SEQUENCE [LARGE SCALE GENOMIC DNA]</scope>
    <source>
        <strain evidence="3">AMB6-RJ</strain>
    </source>
</reference>
<sequence length="65" mass="7614">MEKENSFSLWFHVLKILFVSGFILRRFTPWSQKKRFDPVSSSWAIFFVSVTFSGGSFVFFVLIPS</sequence>
<accession>A0A8B6RYG6</accession>
<dbReference type="EMBL" id="QHCS01000002">
    <property type="protein sequence ID" value="RHX86169.1"/>
    <property type="molecule type" value="Genomic_DNA"/>
</dbReference>
<comment type="caution">
    <text evidence="2">The sequence shown here is derived from an EMBL/GenBank/DDBJ whole genome shotgun (WGS) entry which is preliminary data.</text>
</comment>
<gene>
    <name evidence="2" type="ORF">DLM78_09930</name>
</gene>
<evidence type="ECO:0000313" key="2">
    <source>
        <dbReference type="EMBL" id="RHX86169.1"/>
    </source>
</evidence>
<feature type="transmembrane region" description="Helical" evidence="1">
    <location>
        <begin position="44"/>
        <end position="63"/>
    </location>
</feature>
<keyword evidence="1" id="KW-0812">Transmembrane</keyword>
<evidence type="ECO:0000256" key="1">
    <source>
        <dbReference type="SAM" id="Phobius"/>
    </source>
</evidence>
<dbReference type="Proteomes" id="UP000266669">
    <property type="component" value="Unassembled WGS sequence"/>
</dbReference>
<protein>
    <submittedName>
        <fullName evidence="2">Uncharacterized protein</fullName>
    </submittedName>
</protein>
<name>A0A8B6RYG6_9LEPT</name>
<organism evidence="2 3">
    <name type="scientific">Leptospira stimsonii</name>
    <dbReference type="NCBI Taxonomy" id="2202203"/>
    <lineage>
        <taxon>Bacteria</taxon>
        <taxon>Pseudomonadati</taxon>
        <taxon>Spirochaetota</taxon>
        <taxon>Spirochaetia</taxon>
        <taxon>Leptospirales</taxon>
        <taxon>Leptospiraceae</taxon>
        <taxon>Leptospira</taxon>
    </lineage>
</organism>
<feature type="transmembrane region" description="Helical" evidence="1">
    <location>
        <begin position="6"/>
        <end position="24"/>
    </location>
</feature>
<keyword evidence="1" id="KW-0472">Membrane</keyword>
<dbReference type="AlphaFoldDB" id="A0A8B6RYG6"/>
<evidence type="ECO:0000313" key="3">
    <source>
        <dbReference type="Proteomes" id="UP000266669"/>
    </source>
</evidence>